<gene>
    <name evidence="8" type="ORF">GCM10009539_34240</name>
</gene>
<evidence type="ECO:0000313" key="9">
    <source>
        <dbReference type="Proteomes" id="UP001500967"/>
    </source>
</evidence>
<organism evidence="8 9">
    <name type="scientific">Cryptosporangium japonicum</name>
    <dbReference type="NCBI Taxonomy" id="80872"/>
    <lineage>
        <taxon>Bacteria</taxon>
        <taxon>Bacillati</taxon>
        <taxon>Actinomycetota</taxon>
        <taxon>Actinomycetes</taxon>
        <taxon>Cryptosporangiales</taxon>
        <taxon>Cryptosporangiaceae</taxon>
        <taxon>Cryptosporangium</taxon>
    </lineage>
</organism>
<protein>
    <submittedName>
        <fullName evidence="8">MFS transporter</fullName>
    </submittedName>
</protein>
<comment type="subcellular location">
    <subcellularLocation>
        <location evidence="1">Cell membrane</location>
        <topology evidence="1">Multi-pass membrane protein</topology>
    </subcellularLocation>
</comment>
<dbReference type="PROSITE" id="PS50850">
    <property type="entry name" value="MFS"/>
    <property type="match status" value="1"/>
</dbReference>
<dbReference type="CDD" id="cd17324">
    <property type="entry name" value="MFS_NepI_like"/>
    <property type="match status" value="1"/>
</dbReference>
<evidence type="ECO:0000256" key="6">
    <source>
        <dbReference type="SAM" id="Phobius"/>
    </source>
</evidence>
<feature type="transmembrane region" description="Helical" evidence="6">
    <location>
        <begin position="114"/>
        <end position="133"/>
    </location>
</feature>
<evidence type="ECO:0000256" key="4">
    <source>
        <dbReference type="ARBA" id="ARBA00022989"/>
    </source>
</evidence>
<evidence type="ECO:0000256" key="5">
    <source>
        <dbReference type="ARBA" id="ARBA00023136"/>
    </source>
</evidence>
<feature type="transmembrane region" description="Helical" evidence="6">
    <location>
        <begin position="25"/>
        <end position="43"/>
    </location>
</feature>
<evidence type="ECO:0000313" key="8">
    <source>
        <dbReference type="EMBL" id="GAA0246028.1"/>
    </source>
</evidence>
<dbReference type="SUPFAM" id="SSF103473">
    <property type="entry name" value="MFS general substrate transporter"/>
    <property type="match status" value="1"/>
</dbReference>
<reference evidence="8 9" key="1">
    <citation type="journal article" date="2019" name="Int. J. Syst. Evol. Microbiol.">
        <title>The Global Catalogue of Microorganisms (GCM) 10K type strain sequencing project: providing services to taxonomists for standard genome sequencing and annotation.</title>
        <authorList>
            <consortium name="The Broad Institute Genomics Platform"/>
            <consortium name="The Broad Institute Genome Sequencing Center for Infectious Disease"/>
            <person name="Wu L."/>
            <person name="Ma J."/>
        </authorList>
    </citation>
    <scope>NUCLEOTIDE SEQUENCE [LARGE SCALE GENOMIC DNA]</scope>
    <source>
        <strain evidence="8 9">JCM 10425</strain>
    </source>
</reference>
<dbReference type="InterPro" id="IPR011701">
    <property type="entry name" value="MFS"/>
</dbReference>
<feature type="transmembrane region" description="Helical" evidence="6">
    <location>
        <begin position="55"/>
        <end position="74"/>
    </location>
</feature>
<accession>A0ABN0UCN9</accession>
<keyword evidence="2" id="KW-1003">Cell membrane</keyword>
<evidence type="ECO:0000256" key="2">
    <source>
        <dbReference type="ARBA" id="ARBA00022475"/>
    </source>
</evidence>
<feature type="domain" description="Major facilitator superfamily (MFS) profile" evidence="7">
    <location>
        <begin position="1"/>
        <end position="367"/>
    </location>
</feature>
<dbReference type="PANTHER" id="PTHR43124">
    <property type="entry name" value="PURINE EFFLUX PUMP PBUE"/>
    <property type="match status" value="1"/>
</dbReference>
<dbReference type="EMBL" id="BAAAGX010000014">
    <property type="protein sequence ID" value="GAA0246028.1"/>
    <property type="molecule type" value="Genomic_DNA"/>
</dbReference>
<dbReference type="InterPro" id="IPR036259">
    <property type="entry name" value="MFS_trans_sf"/>
</dbReference>
<feature type="transmembrane region" description="Helical" evidence="6">
    <location>
        <begin position="258"/>
        <end position="277"/>
    </location>
</feature>
<dbReference type="InterPro" id="IPR020846">
    <property type="entry name" value="MFS_dom"/>
</dbReference>
<dbReference type="Proteomes" id="UP001500967">
    <property type="component" value="Unassembled WGS sequence"/>
</dbReference>
<feature type="transmembrane region" description="Helical" evidence="6">
    <location>
        <begin position="345"/>
        <end position="364"/>
    </location>
</feature>
<feature type="transmembrane region" description="Helical" evidence="6">
    <location>
        <begin position="139"/>
        <end position="160"/>
    </location>
</feature>
<feature type="transmembrane region" description="Helical" evidence="6">
    <location>
        <begin position="226"/>
        <end position="246"/>
    </location>
</feature>
<evidence type="ECO:0000256" key="3">
    <source>
        <dbReference type="ARBA" id="ARBA00022692"/>
    </source>
</evidence>
<proteinExistence type="predicted"/>
<feature type="transmembrane region" description="Helical" evidence="6">
    <location>
        <begin position="80"/>
        <end position="102"/>
    </location>
</feature>
<keyword evidence="5 6" id="KW-0472">Membrane</keyword>
<evidence type="ECO:0000259" key="7">
    <source>
        <dbReference type="PROSITE" id="PS50850"/>
    </source>
</evidence>
<keyword evidence="9" id="KW-1185">Reference proteome</keyword>
<dbReference type="InterPro" id="IPR050189">
    <property type="entry name" value="MFS_Efflux_Transporters"/>
</dbReference>
<dbReference type="Gene3D" id="1.20.1250.20">
    <property type="entry name" value="MFS general substrate transporter like domains"/>
    <property type="match status" value="1"/>
</dbReference>
<dbReference type="PANTHER" id="PTHR43124:SF3">
    <property type="entry name" value="CHLORAMPHENICOL EFFLUX PUMP RV0191"/>
    <property type="match status" value="1"/>
</dbReference>
<name>A0ABN0UCN9_9ACTN</name>
<sequence length="437" mass="45467">MTAEAIPVGLLPEIAADLSVSEADVGLLVTIYAAVAALTSIPLTAVTMQVPRRRLIAIGMSIFGLSQLASALAPTFELLVVARLACALAHGIFWATVAPIAFRLVRPGQGGRATAWVFLGNSLAIVVGVPVGTALGQYFGWRVVLAALAVGGALCVVGILTQLPALPPLPGDLRTSAWQRQRNAVLVLRSRPLVAVALATIVLMTGLFSAYTFLAPLVRRNAGLEGPALSALLLGFGAAGLVGNWFIGRWVDRRPGPLLKVLIGVMIAALALLVPALGPAPTIVAVLAWGAAMTASPVIMQAAVLRVAPQSADAASAVYVVAFQIGIGGGSFLGERIVRAGYLDVLPGVGLSLAAVALAIVFLARTAFPSRLSTAPALEAPASETDAAAPPNFSWFQNPNHLLVSSHYAAPAPYHDFRPVAYRDVTEPWWHPQESPR</sequence>
<evidence type="ECO:0000256" key="1">
    <source>
        <dbReference type="ARBA" id="ARBA00004651"/>
    </source>
</evidence>
<feature type="transmembrane region" description="Helical" evidence="6">
    <location>
        <begin position="192"/>
        <end position="214"/>
    </location>
</feature>
<dbReference type="Pfam" id="PF07690">
    <property type="entry name" value="MFS_1"/>
    <property type="match status" value="1"/>
</dbReference>
<keyword evidence="3 6" id="KW-0812">Transmembrane</keyword>
<feature type="transmembrane region" description="Helical" evidence="6">
    <location>
        <begin position="317"/>
        <end position="333"/>
    </location>
</feature>
<comment type="caution">
    <text evidence="8">The sequence shown here is derived from an EMBL/GenBank/DDBJ whole genome shotgun (WGS) entry which is preliminary data.</text>
</comment>
<keyword evidence="4 6" id="KW-1133">Transmembrane helix</keyword>